<dbReference type="InParanoid" id="A0A165GHV7"/>
<dbReference type="InterPro" id="IPR019842">
    <property type="entry name" value="Uricase_CS"/>
</dbReference>
<dbReference type="PANTHER" id="PTHR42874">
    <property type="entry name" value="URICASE"/>
    <property type="match status" value="1"/>
</dbReference>
<keyword evidence="6 7" id="KW-0576">Peroxisome</keyword>
<dbReference type="FunFam" id="3.10.270.10:FF:000001">
    <property type="entry name" value="Uricase"/>
    <property type="match status" value="1"/>
</dbReference>
<sequence length="310" mass="33902">MSTNVRLAAARYGKSNVRLLRVVRDDGAGRQEVAEYVVQLLVEGEIDTSFTEADNSCVVATDSMKNIIYALAKTSPHILSPELFAIHLGTFILQKYAHLKKAFIDIEKLKWTRIVVDGKPHAHSFIRDGDEKHVTHVEVDGTADKQKLAVKVTSGLKDLLVLKSTGSAFENFVRDEYTTLVEVSDRILSTAVDLSYEFQAVQVGGEGDVAALEGKFQFDKASKSARAATLEIFATDESASVQASLFKMATRLIEENAGVTRASYALPNKHYVPVDMKYFGVENMSPPVKAEVFCPLLAPSGLITASASRV</sequence>
<dbReference type="EMBL" id="KV426046">
    <property type="protein sequence ID" value="KZV90541.1"/>
    <property type="molecule type" value="Genomic_DNA"/>
</dbReference>
<feature type="binding site" evidence="9">
    <location>
        <position position="186"/>
    </location>
    <ligand>
        <name>urate</name>
        <dbReference type="ChEBI" id="CHEBI:17775"/>
    </ligand>
</feature>
<dbReference type="GO" id="GO:0004846">
    <property type="term" value="F:urate oxidase activity"/>
    <property type="evidence" value="ECO:0007669"/>
    <property type="project" value="UniProtKB-EC"/>
</dbReference>
<evidence type="ECO:0000256" key="5">
    <source>
        <dbReference type="ARBA" id="ARBA00023002"/>
    </source>
</evidence>
<dbReference type="STRING" id="1314781.A0A165GHV7"/>
<dbReference type="SUPFAM" id="SSF55620">
    <property type="entry name" value="Tetrahydrobiopterin biosynthesis enzymes-like"/>
    <property type="match status" value="2"/>
</dbReference>
<dbReference type="UniPathway" id="UPA00394">
    <property type="reaction ID" value="UER00650"/>
</dbReference>
<evidence type="ECO:0000256" key="2">
    <source>
        <dbReference type="ARBA" id="ARBA00004831"/>
    </source>
</evidence>
<evidence type="ECO:0000256" key="7">
    <source>
        <dbReference type="PIRNR" id="PIRNR000241"/>
    </source>
</evidence>
<keyword evidence="5 7" id="KW-0560">Oxidoreductase</keyword>
<comment type="subcellular location">
    <subcellularLocation>
        <location evidence="1 7">Peroxisome</location>
    </subcellularLocation>
</comment>
<dbReference type="AlphaFoldDB" id="A0A165GHV7"/>
<feature type="binding site" evidence="9">
    <location>
        <position position="61"/>
    </location>
    <ligand>
        <name>5-hydroxyisourate</name>
        <dbReference type="ChEBI" id="CHEBI:18072"/>
    </ligand>
</feature>
<name>A0A165GHV7_EXIGL</name>
<dbReference type="PRINTS" id="PR00093">
    <property type="entry name" value="URICASE"/>
</dbReference>
<keyword evidence="4 7" id="KW-0659">Purine metabolism</keyword>
<dbReference type="PANTHER" id="PTHR42874:SF1">
    <property type="entry name" value="URICASE"/>
    <property type="match status" value="1"/>
</dbReference>
<accession>A0A165GHV7</accession>
<dbReference type="PROSITE" id="PS00366">
    <property type="entry name" value="URICASE"/>
    <property type="match status" value="1"/>
</dbReference>
<dbReference type="GO" id="GO:0006145">
    <property type="term" value="P:purine nucleobase catabolic process"/>
    <property type="evidence" value="ECO:0007669"/>
    <property type="project" value="TreeGrafter"/>
</dbReference>
<dbReference type="FunCoup" id="A0A165GHV7">
    <property type="interactions" value="65"/>
</dbReference>
<dbReference type="GO" id="GO:0005777">
    <property type="term" value="C:peroxisome"/>
    <property type="evidence" value="ECO:0007669"/>
    <property type="project" value="UniProtKB-SubCell"/>
</dbReference>
<proteinExistence type="inferred from homology"/>
<feature type="active site" description="Charge relay system" evidence="8">
    <location>
        <position position="14"/>
    </location>
</feature>
<comment type="function">
    <text evidence="7 10">Catalyzes the oxidation of uric acid to 5-hydroxyisourate, which is further processed to form (S)-allantoin.</text>
</comment>
<feature type="binding site" evidence="9">
    <location>
        <position position="242"/>
    </location>
    <ligand>
        <name>urate</name>
        <dbReference type="ChEBI" id="CHEBI:17775"/>
    </ligand>
</feature>
<protein>
    <recommendedName>
        <fullName evidence="7 10">Uricase</fullName>
        <ecNumber evidence="7 10">1.7.3.3</ecNumber>
    </recommendedName>
    <alternativeName>
        <fullName evidence="7">Urate oxidase</fullName>
    </alternativeName>
</protein>
<evidence type="ECO:0000256" key="4">
    <source>
        <dbReference type="ARBA" id="ARBA00022631"/>
    </source>
</evidence>
<feature type="binding site" evidence="9">
    <location>
        <position position="242"/>
    </location>
    <ligand>
        <name>5-hydroxyisourate</name>
        <dbReference type="ChEBI" id="CHEBI:18072"/>
    </ligand>
</feature>
<feature type="binding site" evidence="9">
    <location>
        <position position="241"/>
    </location>
    <ligand>
        <name>5-hydroxyisourate</name>
        <dbReference type="ChEBI" id="CHEBI:18072"/>
    </ligand>
</feature>
<feature type="binding site" evidence="9">
    <location>
        <position position="169"/>
    </location>
    <ligand>
        <name>urate</name>
        <dbReference type="ChEBI" id="CHEBI:17775"/>
    </ligand>
</feature>
<evidence type="ECO:0000256" key="1">
    <source>
        <dbReference type="ARBA" id="ARBA00004275"/>
    </source>
</evidence>
<feature type="binding site" evidence="9">
    <location>
        <position position="62"/>
    </location>
    <ligand>
        <name>5-hydroxyisourate</name>
        <dbReference type="ChEBI" id="CHEBI:18072"/>
    </ligand>
</feature>
<dbReference type="GO" id="GO:0019628">
    <property type="term" value="P:urate catabolic process"/>
    <property type="evidence" value="ECO:0007669"/>
    <property type="project" value="UniProtKB-UniPathway"/>
</dbReference>
<feature type="binding site" evidence="9">
    <location>
        <position position="186"/>
    </location>
    <ligand>
        <name>5-hydroxyisourate</name>
        <dbReference type="ChEBI" id="CHEBI:18072"/>
    </ligand>
</feature>
<comment type="catalytic activity">
    <reaction evidence="7 10">
        <text>urate + O2 + H2O = 5-hydroxyisourate + H2O2</text>
        <dbReference type="Rhea" id="RHEA:21368"/>
        <dbReference type="ChEBI" id="CHEBI:15377"/>
        <dbReference type="ChEBI" id="CHEBI:15379"/>
        <dbReference type="ChEBI" id="CHEBI:16240"/>
        <dbReference type="ChEBI" id="CHEBI:17775"/>
        <dbReference type="ChEBI" id="CHEBI:18072"/>
        <dbReference type="EC" id="1.7.3.3"/>
    </reaction>
</comment>
<feature type="binding site" evidence="9">
    <location>
        <position position="268"/>
    </location>
    <ligand>
        <name>urate</name>
        <dbReference type="ChEBI" id="CHEBI:17775"/>
    </ligand>
</feature>
<evidence type="ECO:0000256" key="6">
    <source>
        <dbReference type="ARBA" id="ARBA00023140"/>
    </source>
</evidence>
<dbReference type="PIRSF" id="PIRSF000241">
    <property type="entry name" value="Urate_oxidase"/>
    <property type="match status" value="1"/>
</dbReference>
<comment type="pathway">
    <text evidence="2 7">Purine metabolism; urate degradation; (S)-allantoin from urate: step 1/3.</text>
</comment>
<evidence type="ECO:0000256" key="3">
    <source>
        <dbReference type="ARBA" id="ARBA00009760"/>
    </source>
</evidence>
<reference evidence="11 12" key="1">
    <citation type="journal article" date="2016" name="Mol. Biol. Evol.">
        <title>Comparative Genomics of Early-Diverging Mushroom-Forming Fungi Provides Insights into the Origins of Lignocellulose Decay Capabilities.</title>
        <authorList>
            <person name="Nagy L.G."/>
            <person name="Riley R."/>
            <person name="Tritt A."/>
            <person name="Adam C."/>
            <person name="Daum C."/>
            <person name="Floudas D."/>
            <person name="Sun H."/>
            <person name="Yadav J.S."/>
            <person name="Pangilinan J."/>
            <person name="Larsson K.H."/>
            <person name="Matsuura K."/>
            <person name="Barry K."/>
            <person name="Labutti K."/>
            <person name="Kuo R."/>
            <person name="Ohm R.A."/>
            <person name="Bhattacharya S.S."/>
            <person name="Shirouzu T."/>
            <person name="Yoshinaga Y."/>
            <person name="Martin F.M."/>
            <person name="Grigoriev I.V."/>
            <person name="Hibbett D.S."/>
        </authorList>
    </citation>
    <scope>NUCLEOTIDE SEQUENCE [LARGE SCALE GENOMIC DNA]</scope>
    <source>
        <strain evidence="11 12">HHB12029</strain>
    </source>
</reference>
<gene>
    <name evidence="11" type="ORF">EXIGLDRAFT_740741</name>
</gene>
<feature type="binding site" evidence="9">
    <location>
        <position position="62"/>
    </location>
    <ligand>
        <name>urate</name>
        <dbReference type="ChEBI" id="CHEBI:17775"/>
    </ligand>
</feature>
<dbReference type="Pfam" id="PF01014">
    <property type="entry name" value="Uricase"/>
    <property type="match status" value="2"/>
</dbReference>
<dbReference type="Proteomes" id="UP000077266">
    <property type="component" value="Unassembled WGS sequence"/>
</dbReference>
<feature type="binding site" evidence="9">
    <location>
        <position position="241"/>
    </location>
    <ligand>
        <name>urate</name>
        <dbReference type="ChEBI" id="CHEBI:17775"/>
    </ligand>
</feature>
<evidence type="ECO:0000313" key="12">
    <source>
        <dbReference type="Proteomes" id="UP000077266"/>
    </source>
</evidence>
<feature type="active site" description="Charge relay system" evidence="8">
    <location>
        <position position="270"/>
    </location>
</feature>
<dbReference type="Gene3D" id="3.10.270.10">
    <property type="entry name" value="Urate Oxidase"/>
    <property type="match status" value="1"/>
</dbReference>
<dbReference type="NCBIfam" id="TIGR03383">
    <property type="entry name" value="urate_oxi"/>
    <property type="match status" value="1"/>
</dbReference>
<evidence type="ECO:0000256" key="8">
    <source>
        <dbReference type="PIRSR" id="PIRSR000241-1"/>
    </source>
</evidence>
<feature type="binding site" evidence="9">
    <location>
        <position position="61"/>
    </location>
    <ligand>
        <name>O2</name>
        <dbReference type="ChEBI" id="CHEBI:15379"/>
    </ligand>
</feature>
<evidence type="ECO:0000256" key="10">
    <source>
        <dbReference type="RuleBase" id="RU004455"/>
    </source>
</evidence>
<dbReference type="EC" id="1.7.3.3" evidence="7 10"/>
<evidence type="ECO:0000313" key="11">
    <source>
        <dbReference type="EMBL" id="KZV90541.1"/>
    </source>
</evidence>
<organism evidence="11 12">
    <name type="scientific">Exidia glandulosa HHB12029</name>
    <dbReference type="NCBI Taxonomy" id="1314781"/>
    <lineage>
        <taxon>Eukaryota</taxon>
        <taxon>Fungi</taxon>
        <taxon>Dikarya</taxon>
        <taxon>Basidiomycota</taxon>
        <taxon>Agaricomycotina</taxon>
        <taxon>Agaricomycetes</taxon>
        <taxon>Auriculariales</taxon>
        <taxon>Exidiaceae</taxon>
        <taxon>Exidia</taxon>
    </lineage>
</organism>
<comment type="similarity">
    <text evidence="3 7 10">Belongs to the uricase family.</text>
</comment>
<feature type="binding site" evidence="9">
    <location>
        <position position="169"/>
    </location>
    <ligand>
        <name>5-hydroxyisourate</name>
        <dbReference type="ChEBI" id="CHEBI:18072"/>
    </ligand>
</feature>
<evidence type="ECO:0000256" key="9">
    <source>
        <dbReference type="PIRSR" id="PIRSR000241-2"/>
    </source>
</evidence>
<dbReference type="OrthoDB" id="9992118at2759"/>
<feature type="binding site" evidence="9">
    <location>
        <position position="61"/>
    </location>
    <ligand>
        <name>urate</name>
        <dbReference type="ChEBI" id="CHEBI:17775"/>
    </ligand>
</feature>
<feature type="binding site" evidence="9">
    <location>
        <position position="268"/>
    </location>
    <ligand>
        <name>5-hydroxyisourate</name>
        <dbReference type="ChEBI" id="CHEBI:18072"/>
    </ligand>
</feature>
<keyword evidence="12" id="KW-1185">Reference proteome</keyword>
<feature type="active site" description="Charge relay system" evidence="8">
    <location>
        <position position="61"/>
    </location>
</feature>
<dbReference type="InterPro" id="IPR002042">
    <property type="entry name" value="Uricase"/>
</dbReference>
<feature type="binding site" evidence="9">
    <location>
        <position position="268"/>
    </location>
    <ligand>
        <name>O2</name>
        <dbReference type="ChEBI" id="CHEBI:15379"/>
    </ligand>
</feature>